<gene>
    <name evidence="4" type="ORF">A4X03_0g146</name>
    <name evidence="3" type="ORF">JKIAZH3_G3176</name>
</gene>
<organism evidence="4 5">
    <name type="scientific">Tilletia caries</name>
    <name type="common">wheat bunt fungus</name>
    <dbReference type="NCBI Taxonomy" id="13290"/>
    <lineage>
        <taxon>Eukaryota</taxon>
        <taxon>Fungi</taxon>
        <taxon>Dikarya</taxon>
        <taxon>Basidiomycota</taxon>
        <taxon>Ustilaginomycotina</taxon>
        <taxon>Exobasidiomycetes</taxon>
        <taxon>Tilletiales</taxon>
        <taxon>Tilletiaceae</taxon>
        <taxon>Tilletia</taxon>
    </lineage>
</organism>
<evidence type="ECO:0000259" key="2">
    <source>
        <dbReference type="Pfam" id="PF01569"/>
    </source>
</evidence>
<protein>
    <recommendedName>
        <fullName evidence="2">Phosphatidic acid phosphatase type 2/haloperoxidase domain-containing protein</fullName>
    </recommendedName>
</protein>
<keyword evidence="1" id="KW-1133">Transmembrane helix</keyword>
<evidence type="ECO:0000313" key="3">
    <source>
        <dbReference type="EMBL" id="CAD6932328.1"/>
    </source>
</evidence>
<name>A0A177V0Q3_9BASI</name>
<dbReference type="InterPro" id="IPR000326">
    <property type="entry name" value="PAP2/HPO"/>
</dbReference>
<reference evidence="4" key="1">
    <citation type="submission" date="2016-04" db="EMBL/GenBank/DDBJ databases">
        <authorList>
            <person name="Nguyen H.D."/>
            <person name="Kesanakurti P."/>
            <person name="Cullis J."/>
            <person name="Levesque C.A."/>
            <person name="Hambleton S."/>
        </authorList>
    </citation>
    <scope>NUCLEOTIDE SEQUENCE</scope>
    <source>
        <strain evidence="4">DAOMC 238032</strain>
    </source>
</reference>
<dbReference type="PANTHER" id="PTHR14969">
    <property type="entry name" value="SPHINGOSINE-1-PHOSPHATE PHOSPHOHYDROLASE"/>
    <property type="match status" value="1"/>
</dbReference>
<dbReference type="InterPro" id="IPR036938">
    <property type="entry name" value="PAP2/HPO_sf"/>
</dbReference>
<dbReference type="EMBL" id="CAJHJG010003496">
    <property type="protein sequence ID" value="CAD6932328.1"/>
    <property type="molecule type" value="Genomic_DNA"/>
</dbReference>
<proteinExistence type="predicted"/>
<feature type="transmembrane region" description="Helical" evidence="1">
    <location>
        <begin position="139"/>
        <end position="157"/>
    </location>
</feature>
<accession>A0A177V0Q3</accession>
<keyword evidence="6" id="KW-1185">Reference proteome</keyword>
<evidence type="ECO:0000313" key="4">
    <source>
        <dbReference type="EMBL" id="KAE8265616.1"/>
    </source>
</evidence>
<reference evidence="3" key="3">
    <citation type="submission" date="2020-10" db="EMBL/GenBank/DDBJ databases">
        <authorList>
            <person name="Sedaghatjoo S."/>
        </authorList>
    </citation>
    <scope>NUCLEOTIDE SEQUENCE</scope>
    <source>
        <strain evidence="3">AZH3</strain>
    </source>
</reference>
<sequence>MPSFTKDKPATPLPWHLTLLRHTDVIVVAATAVGVMHLRTSHAVIYSLGSTATSLSAKGLKKIIKQPRPEGSYNKRTHGMPSTHSSSITFMGLYLSLCFVLLPLHPSVPVPSALTNPSPASPSSSGSTNGLVSDLSVRLGYAAFAAMFPAVVIWSRIALGLHTPAQCGVGALLGAFNAVLLFTGWNGMRVWGVGEGTVPGFLLDGVGSTFGVWADVWIKALEEEVRARW</sequence>
<reference evidence="4" key="2">
    <citation type="journal article" date="2019" name="IMA Fungus">
        <title>Genome sequencing and comparison of five Tilletia species to identify candidate genes for the detection of regulated species infecting wheat.</title>
        <authorList>
            <person name="Nguyen H.D.T."/>
            <person name="Sultana T."/>
            <person name="Kesanakurti P."/>
            <person name="Hambleton S."/>
        </authorList>
    </citation>
    <scope>NUCLEOTIDE SEQUENCE</scope>
    <source>
        <strain evidence="4">DAOMC 238032</strain>
    </source>
</reference>
<dbReference type="GO" id="GO:0042392">
    <property type="term" value="F:sphingosine-1-phosphate phosphatase activity"/>
    <property type="evidence" value="ECO:0007669"/>
    <property type="project" value="TreeGrafter"/>
</dbReference>
<dbReference type="PANTHER" id="PTHR14969:SF13">
    <property type="entry name" value="AT30094P"/>
    <property type="match status" value="1"/>
</dbReference>
<feature type="domain" description="Phosphatidic acid phosphatase type 2/haloperoxidase" evidence="2">
    <location>
        <begin position="59"/>
        <end position="183"/>
    </location>
</feature>
<dbReference type="Pfam" id="PF01569">
    <property type="entry name" value="PAP2"/>
    <property type="match status" value="1"/>
</dbReference>
<comment type="caution">
    <text evidence="4">The sequence shown here is derived from an EMBL/GenBank/DDBJ whole genome shotgun (WGS) entry which is preliminary data.</text>
</comment>
<evidence type="ECO:0000313" key="6">
    <source>
        <dbReference type="Proteomes" id="UP000836402"/>
    </source>
</evidence>
<dbReference type="Gene3D" id="1.20.144.10">
    <property type="entry name" value="Phosphatidic acid phosphatase type 2/haloperoxidase"/>
    <property type="match status" value="1"/>
</dbReference>
<evidence type="ECO:0000256" key="1">
    <source>
        <dbReference type="SAM" id="Phobius"/>
    </source>
</evidence>
<evidence type="ECO:0000313" key="5">
    <source>
        <dbReference type="Proteomes" id="UP000077671"/>
    </source>
</evidence>
<dbReference type="Proteomes" id="UP000077671">
    <property type="component" value="Unassembled WGS sequence"/>
</dbReference>
<dbReference type="AlphaFoldDB" id="A0A177V0Q3"/>
<feature type="transmembrane region" description="Helical" evidence="1">
    <location>
        <begin position="169"/>
        <end position="188"/>
    </location>
</feature>
<dbReference type="SUPFAM" id="SSF48317">
    <property type="entry name" value="Acid phosphatase/Vanadium-dependent haloperoxidase"/>
    <property type="match status" value="1"/>
</dbReference>
<keyword evidence="1" id="KW-0812">Transmembrane</keyword>
<dbReference type="EMBL" id="LWDD02000007">
    <property type="protein sequence ID" value="KAE8265616.1"/>
    <property type="molecule type" value="Genomic_DNA"/>
</dbReference>
<dbReference type="Proteomes" id="UP000836402">
    <property type="component" value="Unassembled WGS sequence"/>
</dbReference>
<keyword evidence="1" id="KW-0472">Membrane</keyword>
<feature type="transmembrane region" description="Helical" evidence="1">
    <location>
        <begin position="85"/>
        <end position="104"/>
    </location>
</feature>